<keyword evidence="1" id="KW-0472">Membrane</keyword>
<feature type="transmembrane region" description="Helical" evidence="1">
    <location>
        <begin position="86"/>
        <end position="110"/>
    </location>
</feature>
<proteinExistence type="predicted"/>
<dbReference type="Pfam" id="PF07332">
    <property type="entry name" value="Phage_holin_3_6"/>
    <property type="match status" value="1"/>
</dbReference>
<keyword evidence="1" id="KW-1133">Transmembrane helix</keyword>
<sequence length="151" mass="16716">MAGEAMIRNSMKNQSPDIRGGFGDLIADLISLSELQIELLTIDSRDALRKSIYPLILLCLGLGLIVGAFPVMLFGMSWWLSEVTSLSLAGSCLTMALLSLAGAGLLFYLARKGLVHSLGHFKRTRDELRSNTQWIKKILSEKQCYHQTSTR</sequence>
<keyword evidence="3" id="KW-1185">Reference proteome</keyword>
<dbReference type="RefSeq" id="WP_145181626.1">
    <property type="nucleotide sequence ID" value="NZ_CP036266.1"/>
</dbReference>
<dbReference type="InterPro" id="IPR009937">
    <property type="entry name" value="Phage_holin_3_6"/>
</dbReference>
<dbReference type="AlphaFoldDB" id="A0A517PK87"/>
<dbReference type="OrthoDB" id="287073at2"/>
<evidence type="ECO:0000313" key="3">
    <source>
        <dbReference type="Proteomes" id="UP000320421"/>
    </source>
</evidence>
<accession>A0A517PK87</accession>
<name>A0A517PK87_9PLAN</name>
<keyword evidence="1" id="KW-0812">Transmembrane</keyword>
<organism evidence="2 3">
    <name type="scientific">Gimesia chilikensis</name>
    <dbReference type="NCBI Taxonomy" id="2605989"/>
    <lineage>
        <taxon>Bacteria</taxon>
        <taxon>Pseudomonadati</taxon>
        <taxon>Planctomycetota</taxon>
        <taxon>Planctomycetia</taxon>
        <taxon>Planctomycetales</taxon>
        <taxon>Planctomycetaceae</taxon>
        <taxon>Gimesia</taxon>
    </lineage>
</organism>
<protein>
    <recommendedName>
        <fullName evidence="4">Phage holin family protein</fullName>
    </recommendedName>
</protein>
<evidence type="ECO:0000313" key="2">
    <source>
        <dbReference type="EMBL" id="QDT19777.1"/>
    </source>
</evidence>
<reference evidence="2 3" key="1">
    <citation type="submission" date="2019-02" db="EMBL/GenBank/DDBJ databases">
        <title>Deep-cultivation of Planctomycetes and their phenomic and genomic characterization uncovers novel biology.</title>
        <authorList>
            <person name="Wiegand S."/>
            <person name="Jogler M."/>
            <person name="Boedeker C."/>
            <person name="Pinto D."/>
            <person name="Vollmers J."/>
            <person name="Rivas-Marin E."/>
            <person name="Kohn T."/>
            <person name="Peeters S.H."/>
            <person name="Heuer A."/>
            <person name="Rast P."/>
            <person name="Oberbeckmann S."/>
            <person name="Bunk B."/>
            <person name="Jeske O."/>
            <person name="Meyerdierks A."/>
            <person name="Storesund J.E."/>
            <person name="Kallscheuer N."/>
            <person name="Luecker S."/>
            <person name="Lage O.M."/>
            <person name="Pohl T."/>
            <person name="Merkel B.J."/>
            <person name="Hornburger P."/>
            <person name="Mueller R.-W."/>
            <person name="Bruemmer F."/>
            <person name="Labrenz M."/>
            <person name="Spormann A.M."/>
            <person name="Op den Camp H."/>
            <person name="Overmann J."/>
            <person name="Amann R."/>
            <person name="Jetten M.S.M."/>
            <person name="Mascher T."/>
            <person name="Medema M.H."/>
            <person name="Devos D.P."/>
            <person name="Kaster A.-K."/>
            <person name="Ovreas L."/>
            <person name="Rohde M."/>
            <person name="Galperin M.Y."/>
            <person name="Jogler C."/>
        </authorList>
    </citation>
    <scope>NUCLEOTIDE SEQUENCE [LARGE SCALE GENOMIC DNA]</scope>
    <source>
        <strain evidence="2 3">HG66A1</strain>
    </source>
</reference>
<evidence type="ECO:0000256" key="1">
    <source>
        <dbReference type="SAM" id="Phobius"/>
    </source>
</evidence>
<dbReference type="Proteomes" id="UP000320421">
    <property type="component" value="Chromosome"/>
</dbReference>
<dbReference type="EMBL" id="CP036266">
    <property type="protein sequence ID" value="QDT19777.1"/>
    <property type="molecule type" value="Genomic_DNA"/>
</dbReference>
<feature type="transmembrane region" description="Helical" evidence="1">
    <location>
        <begin position="55"/>
        <end position="80"/>
    </location>
</feature>
<gene>
    <name evidence="2" type="ORF">HG66A1_15450</name>
</gene>
<evidence type="ECO:0008006" key="4">
    <source>
        <dbReference type="Google" id="ProtNLM"/>
    </source>
</evidence>